<evidence type="ECO:0000313" key="12">
    <source>
        <dbReference type="Proteomes" id="UP000305238"/>
    </source>
</evidence>
<keyword evidence="2" id="KW-0723">Serine/threonine-protein kinase</keyword>
<feature type="domain" description="Protein kinase" evidence="10">
    <location>
        <begin position="25"/>
        <end position="285"/>
    </location>
</feature>
<evidence type="ECO:0000256" key="3">
    <source>
        <dbReference type="ARBA" id="ARBA00022679"/>
    </source>
</evidence>
<dbReference type="EC" id="2.7.11.1" evidence="1"/>
<proteinExistence type="predicted"/>
<keyword evidence="9" id="KW-0812">Transmembrane</keyword>
<evidence type="ECO:0000256" key="4">
    <source>
        <dbReference type="ARBA" id="ARBA00022741"/>
    </source>
</evidence>
<name>A0A5S4HB69_9ACTN</name>
<evidence type="ECO:0000256" key="1">
    <source>
        <dbReference type="ARBA" id="ARBA00012513"/>
    </source>
</evidence>
<keyword evidence="3" id="KW-0808">Transferase</keyword>
<comment type="caution">
    <text evidence="11">The sequence shown here is derived from an EMBL/GenBank/DDBJ whole genome shotgun (WGS) entry which is preliminary data.</text>
</comment>
<dbReference type="EMBL" id="VCKZ01000001">
    <property type="protein sequence ID" value="TMR42505.1"/>
    <property type="molecule type" value="Genomic_DNA"/>
</dbReference>
<dbReference type="PANTHER" id="PTHR43289:SF6">
    <property type="entry name" value="SERINE_THREONINE-PROTEIN KINASE NEKL-3"/>
    <property type="match status" value="1"/>
</dbReference>
<keyword evidence="6 7" id="KW-0067">ATP-binding</keyword>
<reference evidence="11 12" key="1">
    <citation type="submission" date="2019-05" db="EMBL/GenBank/DDBJ databases">
        <title>Draft genome sequence of Actinomadura geliboluensis A8036.</title>
        <authorList>
            <person name="Saricaoglu S."/>
            <person name="Isik K."/>
        </authorList>
    </citation>
    <scope>NUCLEOTIDE SEQUENCE [LARGE SCALE GENOMIC DNA]</scope>
    <source>
        <strain evidence="11 12">A8036</strain>
    </source>
</reference>
<dbReference type="PROSITE" id="PS00108">
    <property type="entry name" value="PROTEIN_KINASE_ST"/>
    <property type="match status" value="1"/>
</dbReference>
<dbReference type="InterPro" id="IPR000719">
    <property type="entry name" value="Prot_kinase_dom"/>
</dbReference>
<dbReference type="Gene3D" id="1.10.510.10">
    <property type="entry name" value="Transferase(Phosphotransferase) domain 1"/>
    <property type="match status" value="1"/>
</dbReference>
<keyword evidence="9" id="KW-1133">Transmembrane helix</keyword>
<accession>A0A5S4HB69</accession>
<evidence type="ECO:0000256" key="7">
    <source>
        <dbReference type="PROSITE-ProRule" id="PRU10141"/>
    </source>
</evidence>
<evidence type="ECO:0000313" key="11">
    <source>
        <dbReference type="EMBL" id="TMR42505.1"/>
    </source>
</evidence>
<dbReference type="PROSITE" id="PS00107">
    <property type="entry name" value="PROTEIN_KINASE_ATP"/>
    <property type="match status" value="1"/>
</dbReference>
<keyword evidence="12" id="KW-1185">Reference proteome</keyword>
<dbReference type="GO" id="GO:0005524">
    <property type="term" value="F:ATP binding"/>
    <property type="evidence" value="ECO:0007669"/>
    <property type="project" value="UniProtKB-UniRule"/>
</dbReference>
<dbReference type="PANTHER" id="PTHR43289">
    <property type="entry name" value="MITOGEN-ACTIVATED PROTEIN KINASE KINASE KINASE 20-RELATED"/>
    <property type="match status" value="1"/>
</dbReference>
<feature type="transmembrane region" description="Helical" evidence="9">
    <location>
        <begin position="329"/>
        <end position="348"/>
    </location>
</feature>
<dbReference type="SMART" id="SM00220">
    <property type="entry name" value="S_TKc"/>
    <property type="match status" value="1"/>
</dbReference>
<dbReference type="Proteomes" id="UP000305238">
    <property type="component" value="Unassembled WGS sequence"/>
</dbReference>
<dbReference type="Pfam" id="PF00069">
    <property type="entry name" value="Pkinase"/>
    <property type="match status" value="1"/>
</dbReference>
<evidence type="ECO:0000259" key="10">
    <source>
        <dbReference type="PROSITE" id="PS50011"/>
    </source>
</evidence>
<keyword evidence="9" id="KW-0472">Membrane</keyword>
<keyword evidence="4 7" id="KW-0547">Nucleotide-binding</keyword>
<protein>
    <recommendedName>
        <fullName evidence="1">non-specific serine/threonine protein kinase</fullName>
        <ecNumber evidence="1">2.7.11.1</ecNumber>
    </recommendedName>
</protein>
<dbReference type="GO" id="GO:0004674">
    <property type="term" value="F:protein serine/threonine kinase activity"/>
    <property type="evidence" value="ECO:0007669"/>
    <property type="project" value="UniProtKB-KW"/>
</dbReference>
<dbReference type="InterPro" id="IPR011009">
    <property type="entry name" value="Kinase-like_dom_sf"/>
</dbReference>
<feature type="binding site" evidence="7">
    <location>
        <position position="54"/>
    </location>
    <ligand>
        <name>ATP</name>
        <dbReference type="ChEBI" id="CHEBI:30616"/>
    </ligand>
</feature>
<sequence>MRWRSFRRAGGMGAGMQGRTLAGRYRLETPLGRGGMGEVWRAADLRLKRTVAVKILSLDGMPGQAVARFRREAEIAGGLQHPGIAVVFDTGIDNDVLYLVMELLDGTDLAEVIRRHSHGLPAVRAVTLLAQIADALAEAHAKGIVHRDIKPANVMLLKDDRVKLLDFGIARYTEQTTDLTGSALIGTPAFMAPEQFDRNEGVDHRTDLYALGALAYELLTGKRPFTADTVRRLLHDVLFTPAPAVRDTHPHVPPALNDLIAELLAKDPDARPENAQCVAARLRAVDRRPAPAPVAAGLQSGAPPAGPVVKPTVRLPTSDSRSKRSGPPWWLAATLLLVLAVALGAFYVNPGGPLQDGGDFRAKPACGELRPAVFSNAASEDEGGIDCHWYKEQKKTGVVDDGSHKEYEYKLIWDLRVSMSLHSPKPWEWLSGPDVAATYLKKQNIHGDAVGEPRLGPGAYYSLDHSPYADDGDSNTDYEITGSHTFAFRINNLVTVVSYVEDRSDLEDMDENKVRATARELAVEIAAKIKNETVGLGLTRTNGT</sequence>
<feature type="region of interest" description="Disordered" evidence="8">
    <location>
        <begin position="293"/>
        <end position="325"/>
    </location>
</feature>
<organism evidence="11 12">
    <name type="scientific">Actinomadura geliboluensis</name>
    <dbReference type="NCBI Taxonomy" id="882440"/>
    <lineage>
        <taxon>Bacteria</taxon>
        <taxon>Bacillati</taxon>
        <taxon>Actinomycetota</taxon>
        <taxon>Actinomycetes</taxon>
        <taxon>Streptosporangiales</taxon>
        <taxon>Thermomonosporaceae</taxon>
        <taxon>Actinomadura</taxon>
    </lineage>
</organism>
<dbReference type="SUPFAM" id="SSF56112">
    <property type="entry name" value="Protein kinase-like (PK-like)"/>
    <property type="match status" value="1"/>
</dbReference>
<dbReference type="FunFam" id="1.10.510.10:FF:000021">
    <property type="entry name" value="Serine/threonine protein kinase"/>
    <property type="match status" value="1"/>
</dbReference>
<evidence type="ECO:0000256" key="9">
    <source>
        <dbReference type="SAM" id="Phobius"/>
    </source>
</evidence>
<dbReference type="OrthoDB" id="9762169at2"/>
<dbReference type="InterPro" id="IPR008271">
    <property type="entry name" value="Ser/Thr_kinase_AS"/>
</dbReference>
<evidence type="ECO:0000256" key="5">
    <source>
        <dbReference type="ARBA" id="ARBA00022777"/>
    </source>
</evidence>
<dbReference type="PROSITE" id="PS50011">
    <property type="entry name" value="PROTEIN_KINASE_DOM"/>
    <property type="match status" value="1"/>
</dbReference>
<dbReference type="InterPro" id="IPR017441">
    <property type="entry name" value="Protein_kinase_ATP_BS"/>
</dbReference>
<gene>
    <name evidence="11" type="ORF">ETD96_00410</name>
</gene>
<keyword evidence="5" id="KW-0418">Kinase</keyword>
<dbReference type="CDD" id="cd14014">
    <property type="entry name" value="STKc_PknB_like"/>
    <property type="match status" value="1"/>
</dbReference>
<dbReference type="Gene3D" id="3.30.200.20">
    <property type="entry name" value="Phosphorylase Kinase, domain 1"/>
    <property type="match status" value="1"/>
</dbReference>
<evidence type="ECO:0000256" key="2">
    <source>
        <dbReference type="ARBA" id="ARBA00022527"/>
    </source>
</evidence>
<evidence type="ECO:0000256" key="6">
    <source>
        <dbReference type="ARBA" id="ARBA00022840"/>
    </source>
</evidence>
<evidence type="ECO:0000256" key="8">
    <source>
        <dbReference type="SAM" id="MobiDB-lite"/>
    </source>
</evidence>
<dbReference type="AlphaFoldDB" id="A0A5S4HB69"/>